<evidence type="ECO:0000313" key="2">
    <source>
        <dbReference type="EMBL" id="PZM11977.1"/>
    </source>
</evidence>
<dbReference type="Proteomes" id="UP000248925">
    <property type="component" value="Unassembled WGS sequence"/>
</dbReference>
<evidence type="ECO:0000313" key="3">
    <source>
        <dbReference type="Proteomes" id="UP000248925"/>
    </source>
</evidence>
<reference evidence="2 3" key="1">
    <citation type="journal article" date="2018" name="Sci. Rep.">
        <title>Rhizobium tumorigenes sp. nov., a novel plant tumorigenic bacterium isolated from cane gall tumors on thornless blackberry.</title>
        <authorList>
            <person name="Kuzmanovi N."/>
            <person name="Smalla K."/>
            <person name="Gronow S."/>
            <person name="PuBawska J."/>
        </authorList>
    </citation>
    <scope>NUCLEOTIDE SEQUENCE [LARGE SCALE GENOMIC DNA]</scope>
    <source>
        <strain evidence="2 3">CCBAU 85046</strain>
    </source>
</reference>
<feature type="region of interest" description="Disordered" evidence="1">
    <location>
        <begin position="150"/>
        <end position="179"/>
    </location>
</feature>
<protein>
    <recommendedName>
        <fullName evidence="4">Flagellar basal body-associated protein FliL</fullName>
    </recommendedName>
</protein>
<keyword evidence="3" id="KW-1185">Reference proteome</keyword>
<evidence type="ECO:0008006" key="4">
    <source>
        <dbReference type="Google" id="ProtNLM"/>
    </source>
</evidence>
<accession>A0A2W4CFK6</accession>
<proteinExistence type="predicted"/>
<organism evidence="2 3">
    <name type="scientific">Rhizobium tubonense</name>
    <dbReference type="NCBI Taxonomy" id="484088"/>
    <lineage>
        <taxon>Bacteria</taxon>
        <taxon>Pseudomonadati</taxon>
        <taxon>Pseudomonadota</taxon>
        <taxon>Alphaproteobacteria</taxon>
        <taxon>Hyphomicrobiales</taxon>
        <taxon>Rhizobiaceae</taxon>
        <taxon>Rhizobium/Agrobacterium group</taxon>
        <taxon>Rhizobium</taxon>
    </lineage>
</organism>
<dbReference type="EMBL" id="PCDP01000038">
    <property type="protein sequence ID" value="PZM11977.1"/>
    <property type="molecule type" value="Genomic_DNA"/>
</dbReference>
<sequence>MIKLVLTGVWVCVVTLAAVYFSVQLATAPTTDPNAAKTPTQEFVKGEQINIPVISNDGVSGYFLTKVSFMMNKDKAKDLPLPLVELTTDQLFTLLVGNKMIDIAHPNSFKLDEFRSDIKKNMNERLGGDYIASVLVEQIDYLSKDEIRSNASGPVKKNMKPVKVVQGDPVPEGADKSTE</sequence>
<dbReference type="AlphaFoldDB" id="A0A2W4CFK6"/>
<evidence type="ECO:0000256" key="1">
    <source>
        <dbReference type="SAM" id="MobiDB-lite"/>
    </source>
</evidence>
<gene>
    <name evidence="2" type="ORF">CPY51_17855</name>
</gene>
<name>A0A2W4CFK6_9HYPH</name>
<comment type="caution">
    <text evidence="2">The sequence shown here is derived from an EMBL/GenBank/DDBJ whole genome shotgun (WGS) entry which is preliminary data.</text>
</comment>
<dbReference type="RefSeq" id="WP_111161594.1">
    <property type="nucleotide sequence ID" value="NZ_PCDP01000038.1"/>
</dbReference>
<dbReference type="OrthoDB" id="7847400at2"/>